<dbReference type="SUPFAM" id="SSF52743">
    <property type="entry name" value="Subtilisin-like"/>
    <property type="match status" value="1"/>
</dbReference>
<dbReference type="InterPro" id="IPR036852">
    <property type="entry name" value="Peptidase_S8/S53_dom_sf"/>
</dbReference>
<gene>
    <name evidence="9" type="ORF">JY572_28145</name>
</gene>
<dbReference type="PROSITE" id="PS51892">
    <property type="entry name" value="SUBTILASE"/>
    <property type="match status" value="1"/>
</dbReference>
<keyword evidence="3" id="KW-0479">Metal-binding</keyword>
<dbReference type="InterPro" id="IPR022398">
    <property type="entry name" value="Peptidase_S8_His-AS"/>
</dbReference>
<keyword evidence="5 6" id="KW-0720">Serine protease</keyword>
<evidence type="ECO:0000259" key="8">
    <source>
        <dbReference type="Pfam" id="PF00082"/>
    </source>
</evidence>
<feature type="active site" description="Charge relay system" evidence="6">
    <location>
        <position position="509"/>
    </location>
</feature>
<dbReference type="InterPro" id="IPR050131">
    <property type="entry name" value="Peptidase_S8_subtilisin-like"/>
</dbReference>
<dbReference type="Proteomes" id="UP000663090">
    <property type="component" value="Chromosome"/>
</dbReference>
<evidence type="ECO:0000256" key="7">
    <source>
        <dbReference type="RuleBase" id="RU003355"/>
    </source>
</evidence>
<evidence type="ECO:0000313" key="10">
    <source>
        <dbReference type="Proteomes" id="UP000663090"/>
    </source>
</evidence>
<dbReference type="PANTHER" id="PTHR43806:SF11">
    <property type="entry name" value="CEREVISIN-RELATED"/>
    <property type="match status" value="1"/>
</dbReference>
<dbReference type="InterPro" id="IPR023828">
    <property type="entry name" value="Peptidase_S8_Ser-AS"/>
</dbReference>
<dbReference type="SUPFAM" id="SSF54897">
    <property type="entry name" value="Protease propeptides/inhibitors"/>
    <property type="match status" value="1"/>
</dbReference>
<comment type="similarity">
    <text evidence="1 6 7">Belongs to the peptidase S8 family.</text>
</comment>
<dbReference type="InterPro" id="IPR034202">
    <property type="entry name" value="Subtilisin_Carlsberg-like"/>
</dbReference>
<dbReference type="Gene3D" id="3.30.70.80">
    <property type="entry name" value="Peptidase S8 propeptide/proteinase inhibitor I9"/>
    <property type="match status" value="1"/>
</dbReference>
<dbReference type="PROSITE" id="PS00136">
    <property type="entry name" value="SUBTILASE_ASP"/>
    <property type="match status" value="1"/>
</dbReference>
<dbReference type="Gene3D" id="3.40.50.200">
    <property type="entry name" value="Peptidase S8/S53 domain"/>
    <property type="match status" value="2"/>
</dbReference>
<evidence type="ECO:0000256" key="1">
    <source>
        <dbReference type="ARBA" id="ARBA00011073"/>
    </source>
</evidence>
<dbReference type="InterPro" id="IPR023827">
    <property type="entry name" value="Peptidase_S8_Asp-AS"/>
</dbReference>
<keyword evidence="10" id="KW-1185">Reference proteome</keyword>
<evidence type="ECO:0000256" key="4">
    <source>
        <dbReference type="ARBA" id="ARBA00022801"/>
    </source>
</evidence>
<evidence type="ECO:0000313" key="9">
    <source>
        <dbReference type="EMBL" id="QSQ12216.1"/>
    </source>
</evidence>
<dbReference type="InterPro" id="IPR037045">
    <property type="entry name" value="S8pro/Inhibitor_I9_sf"/>
</dbReference>
<feature type="domain" description="Peptidase S8/S53" evidence="8">
    <location>
        <begin position="169"/>
        <end position="363"/>
    </location>
</feature>
<evidence type="ECO:0000256" key="5">
    <source>
        <dbReference type="ARBA" id="ARBA00022825"/>
    </source>
</evidence>
<dbReference type="PANTHER" id="PTHR43806">
    <property type="entry name" value="PEPTIDASE S8"/>
    <property type="match status" value="1"/>
</dbReference>
<dbReference type="CDD" id="cd07477">
    <property type="entry name" value="Peptidases_S8_Subtilisin_subset"/>
    <property type="match status" value="1"/>
</dbReference>
<reference evidence="9 10" key="1">
    <citation type="submission" date="2021-02" db="EMBL/GenBank/DDBJ databases">
        <title>De Novo genome assembly of isolated myxobacteria.</title>
        <authorList>
            <person name="Stevens D.C."/>
        </authorList>
    </citation>
    <scope>NUCLEOTIDE SEQUENCE [LARGE SCALE GENOMIC DNA]</scope>
    <source>
        <strain evidence="9 10">SCHIC003</strain>
    </source>
</reference>
<protein>
    <submittedName>
        <fullName evidence="9">S8 family serine peptidase</fullName>
    </submittedName>
</protein>
<feature type="domain" description="Peptidase S8/S53" evidence="8">
    <location>
        <begin position="501"/>
        <end position="557"/>
    </location>
</feature>
<evidence type="ECO:0000256" key="6">
    <source>
        <dbReference type="PROSITE-ProRule" id="PRU01240"/>
    </source>
</evidence>
<dbReference type="RefSeq" id="WP_206713946.1">
    <property type="nucleotide sequence ID" value="NZ_CP071091.1"/>
</dbReference>
<name>A0ABX7N141_9BACT</name>
<dbReference type="InterPro" id="IPR015500">
    <property type="entry name" value="Peptidase_S8_subtilisin-rel"/>
</dbReference>
<sequence length="573" mass="59401">MKRWGFIGLLGLAACMPDESSNRDALQNGCPGITAGMLPGKPEEKLSNDGRERVIVRYRRERAVTAARVNQLGGRVTAAFRSAPALAVSVTPEERLALEKDPAVERIEPDYPLHAQGPARLPALALLSGGVTRAGVIAGEYTQELSKVQAAEVWDRDGDGRPDPGAVTGQGVKVCVIDSGLDIDHPELKDSVVAARDFMDGDDVPTDGAEGRWGTGHGTHVAGIIAARPGAGGRGTPVLGERGLVGVAPGVQLIIARVLDLDGGTHMSIVMQAVEYCQEQGAKVISLSIAGGMPTYTSAQVFQAARDSGILVVAAAGNEGRGEVSYPASDPAVLAVGALDVHDQRATFSSYGEALALMAPGVDVLSTFPRGLGSFAMVDVDGTRPMARSLLYAPQGETWGTLVDCGGGMKDSCGEGASCRGFIAYVHPSAFVSPERAVVNVMMQGARGVIFASELMSGGAEIISLPRRGHWVPAVTINQAASTLVEQQLGSITRLGLHPVDYAYLSGTSMATPYVSGIAALLFSARPSATPAEVIAALLASAKDLGPRGVDREYGHGLVQARGAMDALVGPTP</sequence>
<dbReference type="PROSITE" id="PS00137">
    <property type="entry name" value="SUBTILASE_HIS"/>
    <property type="match status" value="1"/>
</dbReference>
<feature type="active site" description="Charge relay system" evidence="6">
    <location>
        <position position="178"/>
    </location>
</feature>
<dbReference type="PROSITE" id="PS00138">
    <property type="entry name" value="SUBTILASE_SER"/>
    <property type="match status" value="1"/>
</dbReference>
<dbReference type="PROSITE" id="PS51257">
    <property type="entry name" value="PROKAR_LIPOPROTEIN"/>
    <property type="match status" value="1"/>
</dbReference>
<keyword evidence="2 6" id="KW-0645">Protease</keyword>
<dbReference type="EMBL" id="CP071091">
    <property type="protein sequence ID" value="QSQ12216.1"/>
    <property type="molecule type" value="Genomic_DNA"/>
</dbReference>
<keyword evidence="4 6" id="KW-0378">Hydrolase</keyword>
<dbReference type="Pfam" id="PF00082">
    <property type="entry name" value="Peptidase_S8"/>
    <property type="match status" value="2"/>
</dbReference>
<feature type="active site" description="Charge relay system" evidence="6">
    <location>
        <position position="217"/>
    </location>
</feature>
<proteinExistence type="inferred from homology"/>
<dbReference type="PRINTS" id="PR00723">
    <property type="entry name" value="SUBTILISIN"/>
</dbReference>
<evidence type="ECO:0000256" key="2">
    <source>
        <dbReference type="ARBA" id="ARBA00022670"/>
    </source>
</evidence>
<dbReference type="InterPro" id="IPR000209">
    <property type="entry name" value="Peptidase_S8/S53_dom"/>
</dbReference>
<evidence type="ECO:0000256" key="3">
    <source>
        <dbReference type="ARBA" id="ARBA00022723"/>
    </source>
</evidence>
<organism evidence="9 10">
    <name type="scientific">Myxococcus landrumensis</name>
    <dbReference type="NCBI Taxonomy" id="2813577"/>
    <lineage>
        <taxon>Bacteria</taxon>
        <taxon>Pseudomonadati</taxon>
        <taxon>Myxococcota</taxon>
        <taxon>Myxococcia</taxon>
        <taxon>Myxococcales</taxon>
        <taxon>Cystobacterineae</taxon>
        <taxon>Myxococcaceae</taxon>
        <taxon>Myxococcus</taxon>
    </lineage>
</organism>
<accession>A0ABX7N141</accession>